<organism evidence="2 3">
    <name type="scientific">Methylobacterium crusticola</name>
    <dbReference type="NCBI Taxonomy" id="1697972"/>
    <lineage>
        <taxon>Bacteria</taxon>
        <taxon>Pseudomonadati</taxon>
        <taxon>Pseudomonadota</taxon>
        <taxon>Alphaproteobacteria</taxon>
        <taxon>Hyphomicrobiales</taxon>
        <taxon>Methylobacteriaceae</taxon>
        <taxon>Methylobacterium</taxon>
    </lineage>
</organism>
<dbReference type="Proteomes" id="UP001055167">
    <property type="component" value="Unassembled WGS sequence"/>
</dbReference>
<comment type="caution">
    <text evidence="2">The sequence shown here is derived from an EMBL/GenBank/DDBJ whole genome shotgun (WGS) entry which is preliminary data.</text>
</comment>
<reference evidence="2" key="1">
    <citation type="journal article" date="2021" name="Front. Microbiol.">
        <title>Comprehensive Comparative Genomics and Phenotyping of Methylobacterium Species.</title>
        <authorList>
            <person name="Alessa O."/>
            <person name="Ogura Y."/>
            <person name="Fujitani Y."/>
            <person name="Takami H."/>
            <person name="Hayashi T."/>
            <person name="Sahin N."/>
            <person name="Tani A."/>
        </authorList>
    </citation>
    <scope>NUCLEOTIDE SEQUENCE</scope>
    <source>
        <strain evidence="2">KCTC 52305</strain>
    </source>
</reference>
<sequence length="108" mass="12222">MTVGFAPFGVLSLVYGLSRKAVRILARLIQIWTHRRAVHRLAELDERALKDIGLTRSDVMGVLDMPFLSDPTLPLVDRRRSRGLRPPPPVSVRIVVRDGRSVRRDPAF</sequence>
<dbReference type="EMBL" id="BPQH01000008">
    <property type="protein sequence ID" value="GJD50069.1"/>
    <property type="molecule type" value="Genomic_DNA"/>
</dbReference>
<keyword evidence="3" id="KW-1185">Reference proteome</keyword>
<protein>
    <recommendedName>
        <fullName evidence="1">YjiS-like domain-containing protein</fullName>
    </recommendedName>
</protein>
<evidence type="ECO:0000313" key="3">
    <source>
        <dbReference type="Proteomes" id="UP001055167"/>
    </source>
</evidence>
<dbReference type="RefSeq" id="WP_128562914.1">
    <property type="nucleotide sequence ID" value="NZ_BPQH01000008.1"/>
</dbReference>
<proteinExistence type="predicted"/>
<accession>A0ABQ4QXX0</accession>
<dbReference type="Pfam" id="PF06568">
    <property type="entry name" value="YjiS-like"/>
    <property type="match status" value="1"/>
</dbReference>
<dbReference type="InterPro" id="IPR009506">
    <property type="entry name" value="YjiS-like"/>
</dbReference>
<evidence type="ECO:0000259" key="1">
    <source>
        <dbReference type="Pfam" id="PF06568"/>
    </source>
</evidence>
<feature type="domain" description="YjiS-like" evidence="1">
    <location>
        <begin position="26"/>
        <end position="59"/>
    </location>
</feature>
<gene>
    <name evidence="2" type="ORF">OPKNFCMD_2805</name>
</gene>
<name>A0ABQ4QXX0_9HYPH</name>
<evidence type="ECO:0000313" key="2">
    <source>
        <dbReference type="EMBL" id="GJD50069.1"/>
    </source>
</evidence>
<reference evidence="2" key="2">
    <citation type="submission" date="2021-08" db="EMBL/GenBank/DDBJ databases">
        <authorList>
            <person name="Tani A."/>
            <person name="Ola A."/>
            <person name="Ogura Y."/>
            <person name="Katsura K."/>
            <person name="Hayashi T."/>
        </authorList>
    </citation>
    <scope>NUCLEOTIDE SEQUENCE</scope>
    <source>
        <strain evidence="2">KCTC 52305</strain>
    </source>
</reference>